<dbReference type="EMBL" id="JBHTAG010000002">
    <property type="protein sequence ID" value="MFC7096657.1"/>
    <property type="molecule type" value="Genomic_DNA"/>
</dbReference>
<keyword evidence="1" id="KW-0812">Transmembrane</keyword>
<accession>A0ABD5WZI3</accession>
<evidence type="ECO:0000313" key="2">
    <source>
        <dbReference type="EMBL" id="MFC7096657.1"/>
    </source>
</evidence>
<feature type="transmembrane region" description="Helical" evidence="1">
    <location>
        <begin position="23"/>
        <end position="40"/>
    </location>
</feature>
<reference evidence="2 3" key="1">
    <citation type="journal article" date="2019" name="Int. J. Syst. Evol. Microbiol.">
        <title>The Global Catalogue of Microorganisms (GCM) 10K type strain sequencing project: providing services to taxonomists for standard genome sequencing and annotation.</title>
        <authorList>
            <consortium name="The Broad Institute Genomics Platform"/>
            <consortium name="The Broad Institute Genome Sequencing Center for Infectious Disease"/>
            <person name="Wu L."/>
            <person name="Ma J."/>
        </authorList>
    </citation>
    <scope>NUCLEOTIDE SEQUENCE [LARGE SCALE GENOMIC DNA]</scope>
    <source>
        <strain evidence="2 3">DT55</strain>
    </source>
</reference>
<dbReference type="AlphaFoldDB" id="A0ABD5WZI3"/>
<evidence type="ECO:0000256" key="1">
    <source>
        <dbReference type="SAM" id="Phobius"/>
    </source>
</evidence>
<dbReference type="GeneID" id="79269453"/>
<name>A0ABD5WZI3_9EURY</name>
<dbReference type="RefSeq" id="WP_276238879.1">
    <property type="nucleotide sequence ID" value="NZ_CP119989.1"/>
</dbReference>
<keyword evidence="1" id="KW-1133">Transmembrane helix</keyword>
<keyword evidence="1" id="KW-0472">Membrane</keyword>
<proteinExistence type="predicted"/>
<evidence type="ECO:0000313" key="3">
    <source>
        <dbReference type="Proteomes" id="UP001596388"/>
    </source>
</evidence>
<sequence>MATVALSRPGADVVVLGPVRFDVFYASLVSFGALLVLSLTDEYDSVDYGIGSVDEEE</sequence>
<organism evidence="2 3">
    <name type="scientific">Halobaculum marinum</name>
    <dbReference type="NCBI Taxonomy" id="3031996"/>
    <lineage>
        <taxon>Archaea</taxon>
        <taxon>Methanobacteriati</taxon>
        <taxon>Methanobacteriota</taxon>
        <taxon>Stenosarchaea group</taxon>
        <taxon>Halobacteria</taxon>
        <taxon>Halobacteriales</taxon>
        <taxon>Haloferacaceae</taxon>
        <taxon>Halobaculum</taxon>
    </lineage>
</organism>
<protein>
    <submittedName>
        <fullName evidence="2">Uncharacterized protein</fullName>
    </submittedName>
</protein>
<keyword evidence="3" id="KW-1185">Reference proteome</keyword>
<dbReference type="Proteomes" id="UP001596388">
    <property type="component" value="Unassembled WGS sequence"/>
</dbReference>
<comment type="caution">
    <text evidence="2">The sequence shown here is derived from an EMBL/GenBank/DDBJ whole genome shotgun (WGS) entry which is preliminary data.</text>
</comment>
<gene>
    <name evidence="2" type="ORF">ACFQKD_05000</name>
</gene>